<feature type="domain" description="Kinesin motor" evidence="6">
    <location>
        <begin position="28"/>
        <end position="449"/>
    </location>
</feature>
<dbReference type="SMART" id="SM00129">
    <property type="entry name" value="KISc"/>
    <property type="match status" value="1"/>
</dbReference>
<evidence type="ECO:0000313" key="8">
    <source>
        <dbReference type="Proteomes" id="UP001224775"/>
    </source>
</evidence>
<feature type="compositionally biased region" description="Low complexity" evidence="5">
    <location>
        <begin position="940"/>
        <end position="953"/>
    </location>
</feature>
<keyword evidence="3" id="KW-0547">Nucleotide-binding</keyword>
<gene>
    <name evidence="7" type="ORF">QTG54_000179</name>
</gene>
<feature type="binding site" evidence="3">
    <location>
        <begin position="135"/>
        <end position="142"/>
    </location>
    <ligand>
        <name>ATP</name>
        <dbReference type="ChEBI" id="CHEBI:30616"/>
    </ligand>
</feature>
<feature type="region of interest" description="Disordered" evidence="5">
    <location>
        <begin position="1005"/>
        <end position="1117"/>
    </location>
</feature>
<accession>A0AAD8YMW0</accession>
<evidence type="ECO:0000313" key="7">
    <source>
        <dbReference type="EMBL" id="KAK1748240.1"/>
    </source>
</evidence>
<keyword evidence="1 4" id="KW-0175">Coiled coil</keyword>
<dbReference type="PANTHER" id="PTHR47968">
    <property type="entry name" value="CENTROMERE PROTEIN E"/>
    <property type="match status" value="1"/>
</dbReference>
<dbReference type="GO" id="GO:0003777">
    <property type="term" value="F:microtubule motor activity"/>
    <property type="evidence" value="ECO:0007669"/>
    <property type="project" value="InterPro"/>
</dbReference>
<feature type="compositionally biased region" description="Low complexity" evidence="5">
    <location>
        <begin position="239"/>
        <end position="254"/>
    </location>
</feature>
<feature type="region of interest" description="Disordered" evidence="5">
    <location>
        <begin position="735"/>
        <end position="756"/>
    </location>
</feature>
<evidence type="ECO:0000256" key="5">
    <source>
        <dbReference type="SAM" id="MobiDB-lite"/>
    </source>
</evidence>
<feature type="compositionally biased region" description="Polar residues" evidence="5">
    <location>
        <begin position="1053"/>
        <end position="1074"/>
    </location>
</feature>
<reference evidence="7" key="1">
    <citation type="submission" date="2023-06" db="EMBL/GenBank/DDBJ databases">
        <title>Survivors Of The Sea: Transcriptome response of Skeletonema marinoi to long-term dormancy.</title>
        <authorList>
            <person name="Pinder M.I.M."/>
            <person name="Kourtchenko O."/>
            <person name="Robertson E.K."/>
            <person name="Larsson T."/>
            <person name="Maumus F."/>
            <person name="Osuna-Cruz C.M."/>
            <person name="Vancaester E."/>
            <person name="Stenow R."/>
            <person name="Vandepoele K."/>
            <person name="Ploug H."/>
            <person name="Bruchert V."/>
            <person name="Godhe A."/>
            <person name="Topel M."/>
        </authorList>
    </citation>
    <scope>NUCLEOTIDE SEQUENCE</scope>
    <source>
        <strain evidence="7">R05AC</strain>
    </source>
</reference>
<keyword evidence="8" id="KW-1185">Reference proteome</keyword>
<keyword evidence="2 3" id="KW-0505">Motor protein</keyword>
<feature type="coiled-coil region" evidence="4">
    <location>
        <begin position="866"/>
        <end position="900"/>
    </location>
</feature>
<name>A0AAD8YMW0_9STRA</name>
<evidence type="ECO:0000256" key="1">
    <source>
        <dbReference type="ARBA" id="ARBA00023054"/>
    </source>
</evidence>
<dbReference type="Proteomes" id="UP001224775">
    <property type="component" value="Unassembled WGS sequence"/>
</dbReference>
<dbReference type="PROSITE" id="PS50067">
    <property type="entry name" value="KINESIN_MOTOR_2"/>
    <property type="match status" value="1"/>
</dbReference>
<dbReference type="InterPro" id="IPR001752">
    <property type="entry name" value="Kinesin_motor_dom"/>
</dbReference>
<evidence type="ECO:0000256" key="3">
    <source>
        <dbReference type="PROSITE-ProRule" id="PRU00283"/>
    </source>
</evidence>
<evidence type="ECO:0000256" key="2">
    <source>
        <dbReference type="ARBA" id="ARBA00023175"/>
    </source>
</evidence>
<evidence type="ECO:0000256" key="4">
    <source>
        <dbReference type="SAM" id="Coils"/>
    </source>
</evidence>
<feature type="compositionally biased region" description="Gly residues" evidence="5">
    <location>
        <begin position="255"/>
        <end position="264"/>
    </location>
</feature>
<feature type="region of interest" description="Disordered" evidence="5">
    <location>
        <begin position="139"/>
        <end position="175"/>
    </location>
</feature>
<feature type="compositionally biased region" description="Polar residues" evidence="5">
    <location>
        <begin position="1021"/>
        <end position="1040"/>
    </location>
</feature>
<proteinExistence type="inferred from homology"/>
<dbReference type="InterPro" id="IPR027417">
    <property type="entry name" value="P-loop_NTPase"/>
</dbReference>
<organism evidence="7 8">
    <name type="scientific">Skeletonema marinoi</name>
    <dbReference type="NCBI Taxonomy" id="267567"/>
    <lineage>
        <taxon>Eukaryota</taxon>
        <taxon>Sar</taxon>
        <taxon>Stramenopiles</taxon>
        <taxon>Ochrophyta</taxon>
        <taxon>Bacillariophyta</taxon>
        <taxon>Coscinodiscophyceae</taxon>
        <taxon>Thalassiosirophycidae</taxon>
        <taxon>Thalassiosirales</taxon>
        <taxon>Skeletonemataceae</taxon>
        <taxon>Skeletonema</taxon>
        <taxon>Skeletonema marinoi-dohrnii complex</taxon>
    </lineage>
</organism>
<feature type="compositionally biased region" description="Acidic residues" evidence="5">
    <location>
        <begin position="954"/>
        <end position="970"/>
    </location>
</feature>
<feature type="compositionally biased region" description="Low complexity" evidence="5">
    <location>
        <begin position="144"/>
        <end position="171"/>
    </location>
</feature>
<dbReference type="Pfam" id="PF00225">
    <property type="entry name" value="Kinesin"/>
    <property type="match status" value="1"/>
</dbReference>
<dbReference type="PRINTS" id="PR00380">
    <property type="entry name" value="KINESINHEAVY"/>
</dbReference>
<dbReference type="AlphaFoldDB" id="A0AAD8YMW0"/>
<feature type="compositionally biased region" description="Polar residues" evidence="5">
    <location>
        <begin position="694"/>
        <end position="714"/>
    </location>
</feature>
<feature type="region of interest" description="Disordered" evidence="5">
    <location>
        <begin position="690"/>
        <end position="715"/>
    </location>
</feature>
<dbReference type="InterPro" id="IPR027640">
    <property type="entry name" value="Kinesin-like_fam"/>
</dbReference>
<dbReference type="GO" id="GO:0005524">
    <property type="term" value="F:ATP binding"/>
    <property type="evidence" value="ECO:0007669"/>
    <property type="project" value="UniProtKB-UniRule"/>
</dbReference>
<dbReference type="GO" id="GO:0007018">
    <property type="term" value="P:microtubule-based movement"/>
    <property type="evidence" value="ECO:0007669"/>
    <property type="project" value="InterPro"/>
</dbReference>
<comment type="caution">
    <text evidence="7">The sequence shown here is derived from an EMBL/GenBank/DDBJ whole genome shotgun (WGS) entry which is preliminary data.</text>
</comment>
<dbReference type="InterPro" id="IPR036961">
    <property type="entry name" value="Kinesin_motor_dom_sf"/>
</dbReference>
<evidence type="ECO:0000259" key="6">
    <source>
        <dbReference type="PROSITE" id="PS50067"/>
    </source>
</evidence>
<dbReference type="GO" id="GO:0008017">
    <property type="term" value="F:microtubule binding"/>
    <property type="evidence" value="ECO:0007669"/>
    <property type="project" value="InterPro"/>
</dbReference>
<feature type="region of interest" description="Disordered" evidence="5">
    <location>
        <begin position="239"/>
        <end position="265"/>
    </location>
</feature>
<dbReference type="Gene3D" id="3.40.850.10">
    <property type="entry name" value="Kinesin motor domain"/>
    <property type="match status" value="1"/>
</dbReference>
<comment type="similarity">
    <text evidence="3">Belongs to the TRAFAC class myosin-kinesin ATPase superfamily. Kinesin family.</text>
</comment>
<dbReference type="SUPFAM" id="SSF52540">
    <property type="entry name" value="P-loop containing nucleoside triphosphate hydrolases"/>
    <property type="match status" value="1"/>
</dbReference>
<keyword evidence="3" id="KW-0067">ATP-binding</keyword>
<protein>
    <submittedName>
        <fullName evidence="7">Kinesin family protein</fullName>
    </submittedName>
</protein>
<feature type="compositionally biased region" description="Basic and acidic residues" evidence="5">
    <location>
        <begin position="1107"/>
        <end position="1117"/>
    </location>
</feature>
<feature type="region of interest" description="Disordered" evidence="5">
    <location>
        <begin position="929"/>
        <end position="975"/>
    </location>
</feature>
<dbReference type="PANTHER" id="PTHR47968:SF75">
    <property type="entry name" value="CENTROMERE-ASSOCIATED PROTEIN E"/>
    <property type="match status" value="1"/>
</dbReference>
<dbReference type="EMBL" id="JATAAI010000001">
    <property type="protein sequence ID" value="KAK1748240.1"/>
    <property type="molecule type" value="Genomic_DNA"/>
</dbReference>
<sequence length="1117" mass="122545">MTMAARAGGGSGGINSPIFMDSPLQEDPIRVCLRLRPVNKLETSRRSTNCVKVVQTAANNNDKSKASYAAILEKGSSATVGNAIEVISPLQGKFNFTFDQVFQEDASQSLVYQHTAAPFASDLLEGFNCALISYGQTGSGKTHTMMGGNSSDGTTTTTTTGKKKSSSNTTSINDEKSGMIHRLIKDIFQQMKESPPSIEYIVRCSFVEIYLEKILDLLNPANRSIQILEEGSGLGSMMGGSSAAAAASSSSSSDGNGGNNGNEGGVRIDGASEACCFDQSDVISLLIRGNACRTVSSTKMNTDSSRSHAIFIMSIEQKDNITGISKMSQLQLIDMAGSELGGKDQTVQGTKGTAIHQEARMINKSLSSLDAVVRAVVEKQDATRGSSGADAAGGSSIETPYSQSKLTRLLRDAFGGNCRTSIILTASPASYSIAESIRTMKFGHLCRSVMNFVKPSVEMSPMDYRKLLNDTQKKQVDMTNLVNELSAECFQLKQDAKSKKFVESNYSGPLWETIESVLVNGADQVANKSIRGGKEPGDSAELAALREELARTRNELQASKKKREHVESLLAERQSEVAILRTQNDNYSSEKKRNHQDLIVAQSENRLLLQRKHEVENNLRTSQFREYEATVFLRQFRRFYRRLLKNKAAQGNGGASEVMKDVPGIPDLKDLIDVDSLLLESGLIEESELHDDTATGTYRPSAQALNRSTESSNEAWREAARQGKVKDLEQFDQLSLGSRSRGGRNDELSHGQLITNRQQLLGTPAGKLTTIRERELERDLLRATERCIELQVALNEEKANVDILRSNMSHRKMAQETIQLKQQLEKKTHDLQQIIWKMNELHLINKTYNEKMSNREQHVTYLEENLVELQGSNRNMILERQEAEEKLREELDNLKVLVDAMTIPLWQFGEAGATSTLSSRIRLPVRGGIDIKEDEDDDAGSSGDLDSLEGSVVSDDDEEEEESDEEDVDDTQSRTTVQIIAQKSVPMRDAAVQACVSVSERGTITDPLISDTPRSLRSDARTNTYAAAKSNSESTRTQDNGAPLKSSPRSRDTATSNGTLGTSSAVSATNNDVRSVSAEDLYRGGKPSSSQPRRSVHKYGLMIRPGVLKEREKPSSK</sequence>
<feature type="coiled-coil region" evidence="4">
    <location>
        <begin position="542"/>
        <end position="569"/>
    </location>
</feature>